<dbReference type="Gene3D" id="1.10.510.10">
    <property type="entry name" value="Transferase(Phosphotransferase) domain 1"/>
    <property type="match status" value="1"/>
</dbReference>
<evidence type="ECO:0000256" key="6">
    <source>
        <dbReference type="ARBA" id="ARBA00022777"/>
    </source>
</evidence>
<feature type="compositionally biased region" description="Basic and acidic residues" evidence="14">
    <location>
        <begin position="789"/>
        <end position="800"/>
    </location>
</feature>
<feature type="compositionally biased region" description="Basic residues" evidence="14">
    <location>
        <begin position="1233"/>
        <end position="1244"/>
    </location>
</feature>
<name>A0A2N5SI17_9BASI</name>
<dbReference type="PROSITE" id="PS50011">
    <property type="entry name" value="PROTEIN_KINASE_DOM"/>
    <property type="match status" value="1"/>
</dbReference>
<evidence type="ECO:0000256" key="1">
    <source>
        <dbReference type="ARBA" id="ARBA00012513"/>
    </source>
</evidence>
<feature type="compositionally biased region" description="Low complexity" evidence="14">
    <location>
        <begin position="912"/>
        <end position="923"/>
    </location>
</feature>
<keyword evidence="4" id="KW-0808">Transferase</keyword>
<keyword evidence="3" id="KW-0597">Phosphoprotein</keyword>
<dbReference type="STRING" id="200324.A0A2N5SI17"/>
<feature type="domain" description="Protein kinase" evidence="15">
    <location>
        <begin position="42"/>
        <end position="289"/>
    </location>
</feature>
<feature type="compositionally biased region" description="Low complexity" evidence="14">
    <location>
        <begin position="1125"/>
        <end position="1134"/>
    </location>
</feature>
<proteinExistence type="predicted"/>
<feature type="compositionally biased region" description="Polar residues" evidence="14">
    <location>
        <begin position="1165"/>
        <end position="1174"/>
    </location>
</feature>
<dbReference type="GO" id="GO:0005524">
    <property type="term" value="F:ATP binding"/>
    <property type="evidence" value="ECO:0007669"/>
    <property type="project" value="UniProtKB-UniRule"/>
</dbReference>
<feature type="compositionally biased region" description="Acidic residues" evidence="14">
    <location>
        <begin position="1343"/>
        <end position="1365"/>
    </location>
</feature>
<dbReference type="SUPFAM" id="SSF56112">
    <property type="entry name" value="Protein kinase-like (PK-like)"/>
    <property type="match status" value="1"/>
</dbReference>
<dbReference type="GO" id="GO:0004674">
    <property type="term" value="F:protein serine/threonine kinase activity"/>
    <property type="evidence" value="ECO:0007669"/>
    <property type="project" value="UniProtKB-KW"/>
</dbReference>
<evidence type="ECO:0000313" key="17">
    <source>
        <dbReference type="Proteomes" id="UP000235388"/>
    </source>
</evidence>
<dbReference type="PROSITE" id="PS00107">
    <property type="entry name" value="PROTEIN_KINASE_ATP"/>
    <property type="match status" value="1"/>
</dbReference>
<feature type="binding site" evidence="11 13">
    <location>
        <position position="71"/>
    </location>
    <ligand>
        <name>ATP</name>
        <dbReference type="ChEBI" id="CHEBI:30616"/>
    </ligand>
</feature>
<feature type="region of interest" description="Disordered" evidence="14">
    <location>
        <begin position="689"/>
        <end position="895"/>
    </location>
</feature>
<dbReference type="InterPro" id="IPR011009">
    <property type="entry name" value="Kinase-like_dom_sf"/>
</dbReference>
<feature type="compositionally biased region" description="Basic residues" evidence="14">
    <location>
        <begin position="1155"/>
        <end position="1164"/>
    </location>
</feature>
<organism evidence="16 17">
    <name type="scientific">Puccinia coronata f. sp. avenae</name>
    <dbReference type="NCBI Taxonomy" id="200324"/>
    <lineage>
        <taxon>Eukaryota</taxon>
        <taxon>Fungi</taxon>
        <taxon>Dikarya</taxon>
        <taxon>Basidiomycota</taxon>
        <taxon>Pucciniomycotina</taxon>
        <taxon>Pucciniomycetes</taxon>
        <taxon>Pucciniales</taxon>
        <taxon>Pucciniaceae</taxon>
        <taxon>Puccinia</taxon>
    </lineage>
</organism>
<evidence type="ECO:0000256" key="13">
    <source>
        <dbReference type="PROSITE-ProRule" id="PRU10141"/>
    </source>
</evidence>
<feature type="compositionally biased region" description="Low complexity" evidence="14">
    <location>
        <begin position="1015"/>
        <end position="1026"/>
    </location>
</feature>
<feature type="region of interest" description="Disordered" evidence="14">
    <location>
        <begin position="630"/>
        <end position="661"/>
    </location>
</feature>
<dbReference type="PROSITE" id="PS00108">
    <property type="entry name" value="PROTEIN_KINASE_ST"/>
    <property type="match status" value="1"/>
</dbReference>
<feature type="compositionally biased region" description="Polar residues" evidence="14">
    <location>
        <begin position="699"/>
        <end position="711"/>
    </location>
</feature>
<feature type="region of interest" description="Disordered" evidence="14">
    <location>
        <begin position="1288"/>
        <end position="1415"/>
    </location>
</feature>
<feature type="active site" description="Proton acceptor" evidence="10">
    <location>
        <position position="160"/>
    </location>
</feature>
<feature type="binding site" evidence="11">
    <location>
        <begin position="164"/>
        <end position="165"/>
    </location>
    <ligand>
        <name>ATP</name>
        <dbReference type="ChEBI" id="CHEBI:30616"/>
    </ligand>
</feature>
<protein>
    <recommendedName>
        <fullName evidence="1">non-specific serine/threonine protein kinase</fullName>
        <ecNumber evidence="1">2.7.11.1</ecNumber>
    </recommendedName>
</protein>
<evidence type="ECO:0000256" key="7">
    <source>
        <dbReference type="ARBA" id="ARBA00022840"/>
    </source>
</evidence>
<evidence type="ECO:0000256" key="3">
    <source>
        <dbReference type="ARBA" id="ARBA00022553"/>
    </source>
</evidence>
<feature type="compositionally biased region" description="Low complexity" evidence="14">
    <location>
        <begin position="363"/>
        <end position="390"/>
    </location>
</feature>
<comment type="caution">
    <text evidence="16">The sequence shown here is derived from an EMBL/GenBank/DDBJ whole genome shotgun (WGS) entry which is preliminary data.</text>
</comment>
<feature type="compositionally biased region" description="Basic and acidic residues" evidence="14">
    <location>
        <begin position="840"/>
        <end position="886"/>
    </location>
</feature>
<dbReference type="FunFam" id="1.10.510.10:FF:000650">
    <property type="entry name" value="Serine/threonine-protein kinase ppk16"/>
    <property type="match status" value="1"/>
</dbReference>
<feature type="compositionally biased region" description="Polar residues" evidence="14">
    <location>
        <begin position="761"/>
        <end position="788"/>
    </location>
</feature>
<feature type="compositionally biased region" description="Low complexity" evidence="14">
    <location>
        <begin position="336"/>
        <end position="348"/>
    </location>
</feature>
<keyword evidence="7 11" id="KW-0067">ATP-binding</keyword>
<sequence length="1642" mass="176026">MNRGRHGGNLSKPSAEKAQLVLAYQELSNELHSTQLKVIGNYTLGRVIGEGSFGTVRLGIHRLTGCRVAVKHIPKSSSPPLLTREIHHHRRLHHPNVVQLYEVIATEHSIWLITELCPGGELFDYLVEKTRFTEFEARRLFGQICLGLGYVHGKGVVHRDLKLENVLLDERCNPKLADFGFGREFEPRKLLDTFCGTTGYAAPEMLAGKKYLGEEVDIWSLGIILHALLTGSLPFDDDDEEQMKTLIMKGHFEVPNFVSNEASNLIQSILKQDPKARPSIEQILSHPWFTTPPLHHTFGEGEPLCRPSPIIEETQQLLKSPSATLEAFASADQPFQTSSQDSQPISSSKANQSSYSVFDSDASGLSSKESDLSVSSGRSSTSSPVTSEDLPPQMPAIPDLGLSSSDRSAGSAKSKSNSNWQNTLLLKHSNSSHSTIKNSHSSIPYNPLQHLPTHAEDENDTSPFEVDFSANSDQRHGASSQSSTAGPSSGQAGGSKPRPLSILASAPSSLAHSQIRTPSRTKRRSVGSTLSERIGPFEDSPSDFVTPTPNQSRLSTSSLLTVVIDYVGALKATTQAPLLSQDDLTFLTSLSVLGFDTGQIIHSVQSYACDTSGALWWLLKRKKDKQNVIRDDPEADYNRAATKDPFSTTTPPEVQSSESLNRDDLLHSPEESAAPASAPSKATVSIMNLPEDFPKHPSKSAQQSSNPSKKPTTPRKVKQENLNSPKIESFHNLGKPEKESGTESSITGGHRSYLNLKANFGGSSKNNSLAATPHNYNDDTCSTTSSAKIDTHSNTSDKETPCITVDLAAPPSKKSTSDQRKRSQSVSMLHRATHALGTKKSADEKHSKSRSREGSSTHDGDEKPEKISKKDFKARERESRTEEHSKASGSLPLSGLFSRKTLLIPSLPPLPASLMLHQPSGGSDKSGDKSANKPKELDVPVASCLPASRPSSPLKAIESPLRSRDDGDPVSNNISKGQSINVTPALPGSFTSLNRALQNVPSDHPDPFSTPKPNSPTGTSNPTPSSFKNEERESLRKTSPTVSPLVEGTSTHQPSPPETNTIKSGRPKGPKGNLFSSFRFWFNEDRRKRKQNMAMIVNYGHTVKSPTRMGGQNPSPNLGGGGGSVPSSSRGSEFPSRKVAGDLQAMRSVSGSVLVHRRPSKGSRRSSFQSTRQLSLELHATSKAASKRRSGSSRASFGSITDARTPGSEPGSHASVSQYVITPNRGSMEGPGRGRRHDAAHARHGSISSAGSRRSAAALQLMSHHSASGYTRRTPSVGTTVRRVTAPSICTTASIRHRQPRSSSVASSSVRTSMSSDDGNQLMNGRSSSAEDHRLHSPNNVYDVEETIEEEDDGNEETQADDDNETPVRTAFDLSPKTDAARQSAFQKLSGDTHDKGQSRLSLEGGGTTANASASGGGTRTIFMAHKPHSVFGTPTQAFFARSSQSPLTTKFNSAYGAGNSSVLAYVNLMNSIADGPSSSSSRKSSSGAPKLRDVFANKAKEEGEWVDLDDDDNECGRYEGGIGQGVKSRNPAGTTAANRPGGSGLDGKSASGFAQMNCKLPGKDSSGKPPSSLQIFYGKATPATHASTTGHAHPSATSTHLAVPPAGNSPAAGLIGNWRGGNPRVTPTFKSVAIEEEEEED</sequence>
<feature type="region of interest" description="Disordered" evidence="14">
    <location>
        <begin position="1093"/>
        <end position="1257"/>
    </location>
</feature>
<evidence type="ECO:0000259" key="15">
    <source>
        <dbReference type="PROSITE" id="PS50011"/>
    </source>
</evidence>
<feature type="compositionally biased region" description="Polar residues" evidence="14">
    <location>
        <begin position="543"/>
        <end position="553"/>
    </location>
</feature>
<evidence type="ECO:0000313" key="16">
    <source>
        <dbReference type="EMBL" id="PLW12874.1"/>
    </source>
</evidence>
<comment type="catalytic activity">
    <reaction evidence="9">
        <text>L-seryl-[protein] + ATP = O-phospho-L-seryl-[protein] + ADP + H(+)</text>
        <dbReference type="Rhea" id="RHEA:17989"/>
        <dbReference type="Rhea" id="RHEA-COMP:9863"/>
        <dbReference type="Rhea" id="RHEA-COMP:11604"/>
        <dbReference type="ChEBI" id="CHEBI:15378"/>
        <dbReference type="ChEBI" id="CHEBI:29999"/>
        <dbReference type="ChEBI" id="CHEBI:30616"/>
        <dbReference type="ChEBI" id="CHEBI:83421"/>
        <dbReference type="ChEBI" id="CHEBI:456216"/>
        <dbReference type="EC" id="2.7.11.1"/>
    </reaction>
</comment>
<feature type="compositionally biased region" description="Low complexity" evidence="14">
    <location>
        <begin position="1245"/>
        <end position="1257"/>
    </location>
</feature>
<reference evidence="16 17" key="1">
    <citation type="submission" date="2017-11" db="EMBL/GenBank/DDBJ databases">
        <title>De novo assembly and phasing of dikaryotic genomes from two isolates of Puccinia coronata f. sp. avenae, the causal agent of oat crown rust.</title>
        <authorList>
            <person name="Miller M.E."/>
            <person name="Zhang Y."/>
            <person name="Omidvar V."/>
            <person name="Sperschneider J."/>
            <person name="Schwessinger B."/>
            <person name="Raley C."/>
            <person name="Palmer J.M."/>
            <person name="Garnica D."/>
            <person name="Upadhyaya N."/>
            <person name="Rathjen J."/>
            <person name="Taylor J.M."/>
            <person name="Park R.F."/>
            <person name="Dodds P.N."/>
            <person name="Hirsch C.D."/>
            <person name="Kianian S.F."/>
            <person name="Figueroa M."/>
        </authorList>
    </citation>
    <scope>NUCLEOTIDE SEQUENCE [LARGE SCALE GENOMIC DNA]</scope>
    <source>
        <strain evidence="16">12NC29</strain>
    </source>
</reference>
<dbReference type="Pfam" id="PF00069">
    <property type="entry name" value="Pkinase"/>
    <property type="match status" value="1"/>
</dbReference>
<dbReference type="InterPro" id="IPR030616">
    <property type="entry name" value="Aur-like"/>
</dbReference>
<comment type="catalytic activity">
    <reaction evidence="8">
        <text>L-threonyl-[protein] + ATP = O-phospho-L-threonyl-[protein] + ADP + H(+)</text>
        <dbReference type="Rhea" id="RHEA:46608"/>
        <dbReference type="Rhea" id="RHEA-COMP:11060"/>
        <dbReference type="Rhea" id="RHEA-COMP:11605"/>
        <dbReference type="ChEBI" id="CHEBI:15378"/>
        <dbReference type="ChEBI" id="CHEBI:30013"/>
        <dbReference type="ChEBI" id="CHEBI:30616"/>
        <dbReference type="ChEBI" id="CHEBI:61977"/>
        <dbReference type="ChEBI" id="CHEBI:456216"/>
        <dbReference type="EC" id="2.7.11.1"/>
    </reaction>
</comment>
<feature type="cross-link" description="Glycyl lysine isopeptide (Lys-Gly) (interchain with G-Cter in SUMO2)" evidence="12">
    <location>
        <position position="162"/>
    </location>
</feature>
<feature type="compositionally biased region" description="Low complexity" evidence="14">
    <location>
        <begin position="427"/>
        <end position="443"/>
    </location>
</feature>
<keyword evidence="2" id="KW-0723">Serine/threonine-protein kinase</keyword>
<feature type="region of interest" description="Disordered" evidence="14">
    <location>
        <begin position="1522"/>
        <end position="1548"/>
    </location>
</feature>
<evidence type="ECO:0000256" key="9">
    <source>
        <dbReference type="ARBA" id="ARBA00048679"/>
    </source>
</evidence>
<feature type="compositionally biased region" description="Polar residues" evidence="14">
    <location>
        <begin position="1037"/>
        <end position="1063"/>
    </location>
</feature>
<feature type="compositionally biased region" description="Low complexity" evidence="14">
    <location>
        <begin position="399"/>
        <end position="419"/>
    </location>
</feature>
<dbReference type="InterPro" id="IPR017441">
    <property type="entry name" value="Protein_kinase_ATP_BS"/>
</dbReference>
<feature type="compositionally biased region" description="Low complexity" evidence="14">
    <location>
        <begin position="1301"/>
        <end position="1316"/>
    </location>
</feature>
<dbReference type="PANTHER" id="PTHR24350">
    <property type="entry name" value="SERINE/THREONINE-PROTEIN KINASE IAL-RELATED"/>
    <property type="match status" value="1"/>
</dbReference>
<dbReference type="Proteomes" id="UP000235388">
    <property type="component" value="Unassembled WGS sequence"/>
</dbReference>
<dbReference type="OrthoDB" id="504170at2759"/>
<feature type="region of interest" description="Disordered" evidence="14">
    <location>
        <begin position="332"/>
        <end position="553"/>
    </location>
</feature>
<feature type="compositionally biased region" description="Polar residues" evidence="14">
    <location>
        <begin position="1585"/>
        <end position="1601"/>
    </location>
</feature>
<feature type="region of interest" description="Disordered" evidence="14">
    <location>
        <begin position="907"/>
        <end position="1075"/>
    </location>
</feature>
<feature type="compositionally biased region" description="Polar residues" evidence="14">
    <location>
        <begin position="1317"/>
        <end position="1328"/>
    </location>
</feature>
<dbReference type="EMBL" id="PGCJ01000968">
    <property type="protein sequence ID" value="PLW12874.1"/>
    <property type="molecule type" value="Genomic_DNA"/>
</dbReference>
<evidence type="ECO:0000256" key="14">
    <source>
        <dbReference type="SAM" id="MobiDB-lite"/>
    </source>
</evidence>
<feature type="compositionally biased region" description="Polar residues" evidence="14">
    <location>
        <begin position="645"/>
        <end position="659"/>
    </location>
</feature>
<evidence type="ECO:0000256" key="10">
    <source>
        <dbReference type="PIRSR" id="PIRSR630616-1"/>
    </source>
</evidence>
<feature type="compositionally biased region" description="Polar residues" evidence="14">
    <location>
        <begin position="970"/>
        <end position="982"/>
    </location>
</feature>
<feature type="compositionally biased region" description="Polar residues" evidence="14">
    <location>
        <begin position="989"/>
        <end position="1001"/>
    </location>
</feature>
<feature type="region of interest" description="Disordered" evidence="14">
    <location>
        <begin position="1583"/>
        <end position="1642"/>
    </location>
</feature>
<evidence type="ECO:0000256" key="8">
    <source>
        <dbReference type="ARBA" id="ARBA00047899"/>
    </source>
</evidence>
<evidence type="ECO:0000256" key="4">
    <source>
        <dbReference type="ARBA" id="ARBA00022679"/>
    </source>
</evidence>
<keyword evidence="17" id="KW-1185">Reference proteome</keyword>
<keyword evidence="5 11" id="KW-0547">Nucleotide-binding</keyword>
<dbReference type="CDD" id="cd14003">
    <property type="entry name" value="STKc_AMPK-like"/>
    <property type="match status" value="1"/>
</dbReference>
<dbReference type="SMART" id="SM00220">
    <property type="entry name" value="S_TKc"/>
    <property type="match status" value="1"/>
</dbReference>
<dbReference type="InterPro" id="IPR000719">
    <property type="entry name" value="Prot_kinase_dom"/>
</dbReference>
<keyword evidence="6" id="KW-0418">Kinase</keyword>
<dbReference type="EC" id="2.7.11.1" evidence="1"/>
<feature type="binding site" evidence="11">
    <location>
        <position position="178"/>
    </location>
    <ligand>
        <name>ATP</name>
        <dbReference type="ChEBI" id="CHEBI:30616"/>
    </ligand>
</feature>
<gene>
    <name evidence="16" type="ORF">PCANC_17547</name>
</gene>
<feature type="compositionally biased region" description="Polar residues" evidence="14">
    <location>
        <begin position="1214"/>
        <end position="1225"/>
    </location>
</feature>
<feature type="compositionally biased region" description="Low complexity" evidence="14">
    <location>
        <begin position="477"/>
        <end position="513"/>
    </location>
</feature>
<evidence type="ECO:0000256" key="11">
    <source>
        <dbReference type="PIRSR" id="PIRSR630616-2"/>
    </source>
</evidence>
<accession>A0A2N5SI17</accession>
<evidence type="ECO:0000256" key="2">
    <source>
        <dbReference type="ARBA" id="ARBA00022527"/>
    </source>
</evidence>
<feature type="compositionally biased region" description="Basic and acidic residues" evidence="14">
    <location>
        <begin position="925"/>
        <end position="938"/>
    </location>
</feature>
<evidence type="ECO:0000256" key="5">
    <source>
        <dbReference type="ARBA" id="ARBA00022741"/>
    </source>
</evidence>
<dbReference type="InterPro" id="IPR008271">
    <property type="entry name" value="Ser/Thr_kinase_AS"/>
</dbReference>
<evidence type="ECO:0000256" key="12">
    <source>
        <dbReference type="PIRSR" id="PIRSR630616-3"/>
    </source>
</evidence>